<dbReference type="Proteomes" id="UP001054252">
    <property type="component" value="Unassembled WGS sequence"/>
</dbReference>
<protein>
    <submittedName>
        <fullName evidence="2">Uncharacterized protein</fullName>
    </submittedName>
</protein>
<accession>A0AAV5ME72</accession>
<dbReference type="Pfam" id="PF14223">
    <property type="entry name" value="Retrotran_gag_2"/>
    <property type="match status" value="1"/>
</dbReference>
<feature type="compositionally biased region" description="Low complexity" evidence="1">
    <location>
        <begin position="1"/>
        <end position="17"/>
    </location>
</feature>
<organism evidence="2 3">
    <name type="scientific">Rubroshorea leprosula</name>
    <dbReference type="NCBI Taxonomy" id="152421"/>
    <lineage>
        <taxon>Eukaryota</taxon>
        <taxon>Viridiplantae</taxon>
        <taxon>Streptophyta</taxon>
        <taxon>Embryophyta</taxon>
        <taxon>Tracheophyta</taxon>
        <taxon>Spermatophyta</taxon>
        <taxon>Magnoliopsida</taxon>
        <taxon>eudicotyledons</taxon>
        <taxon>Gunneridae</taxon>
        <taxon>Pentapetalae</taxon>
        <taxon>rosids</taxon>
        <taxon>malvids</taxon>
        <taxon>Malvales</taxon>
        <taxon>Dipterocarpaceae</taxon>
        <taxon>Rubroshorea</taxon>
    </lineage>
</organism>
<dbReference type="PANTHER" id="PTHR47481">
    <property type="match status" value="1"/>
</dbReference>
<keyword evidence="3" id="KW-1185">Reference proteome</keyword>
<dbReference type="PANTHER" id="PTHR47481:SF22">
    <property type="entry name" value="RETROTRANSPOSON GAG DOMAIN-CONTAINING PROTEIN"/>
    <property type="match status" value="1"/>
</dbReference>
<sequence>MADNIPTKTPTPTSTKTQSINSSSTTHTVVVANSSTKPYPVVPATAEEILDSPFDVWVRQDQALRHALLTAVSDSIAPRIAMARTSNQAWIMLEKLYANKPTTRFVVWRDRLHNHSSKGKTITEYLDHVQKIVDELENMRPPVSDEELSIHVMNDRLVAHEEALRHKERRLDKAPVIAHHAVVQNKYSKGHNSYSPFGSNNQPHYSVANKPTYAGHFANNCPYYPVEAQAPMAHFATLTATKQRAVARSSTEAEYRALAAAFSEVIWIRNLLDELGISCPGSPTLYYDNLGATYLSSNPVMHSRMKHIAIDLHFVRELVERKVLRVAHISSKDQLADGFTKPLPNTRFLQLRSKIGIADGSSILRGCVKDTHQ</sequence>
<evidence type="ECO:0000256" key="1">
    <source>
        <dbReference type="SAM" id="MobiDB-lite"/>
    </source>
</evidence>
<name>A0AAV5ME72_9ROSI</name>
<feature type="compositionally biased region" description="Polar residues" evidence="1">
    <location>
        <begin position="18"/>
        <end position="27"/>
    </location>
</feature>
<evidence type="ECO:0000313" key="3">
    <source>
        <dbReference type="Proteomes" id="UP001054252"/>
    </source>
</evidence>
<evidence type="ECO:0000313" key="2">
    <source>
        <dbReference type="EMBL" id="GKV47474.1"/>
    </source>
</evidence>
<proteinExistence type="predicted"/>
<reference evidence="2 3" key="1">
    <citation type="journal article" date="2021" name="Commun. Biol.">
        <title>The genome of Shorea leprosula (Dipterocarpaceae) highlights the ecological relevance of drought in aseasonal tropical rainforests.</title>
        <authorList>
            <person name="Ng K.K.S."/>
            <person name="Kobayashi M.J."/>
            <person name="Fawcett J.A."/>
            <person name="Hatakeyama M."/>
            <person name="Paape T."/>
            <person name="Ng C.H."/>
            <person name="Ang C.C."/>
            <person name="Tnah L.H."/>
            <person name="Lee C.T."/>
            <person name="Nishiyama T."/>
            <person name="Sese J."/>
            <person name="O'Brien M.J."/>
            <person name="Copetti D."/>
            <person name="Mohd Noor M.I."/>
            <person name="Ong R.C."/>
            <person name="Putra M."/>
            <person name="Sireger I.Z."/>
            <person name="Indrioko S."/>
            <person name="Kosugi Y."/>
            <person name="Izuno A."/>
            <person name="Isagi Y."/>
            <person name="Lee S.L."/>
            <person name="Shimizu K.K."/>
        </authorList>
    </citation>
    <scope>NUCLEOTIDE SEQUENCE [LARGE SCALE GENOMIC DNA]</scope>
    <source>
        <strain evidence="2">214</strain>
    </source>
</reference>
<comment type="caution">
    <text evidence="2">The sequence shown here is derived from an EMBL/GenBank/DDBJ whole genome shotgun (WGS) entry which is preliminary data.</text>
</comment>
<dbReference type="AlphaFoldDB" id="A0AAV5ME72"/>
<gene>
    <name evidence="2" type="ORF">SLEP1_g54377</name>
</gene>
<dbReference type="EMBL" id="BPVZ01000229">
    <property type="protein sequence ID" value="GKV47474.1"/>
    <property type="molecule type" value="Genomic_DNA"/>
</dbReference>
<dbReference type="CDD" id="cd09272">
    <property type="entry name" value="RNase_HI_RT_Ty1"/>
    <property type="match status" value="1"/>
</dbReference>
<feature type="region of interest" description="Disordered" evidence="1">
    <location>
        <begin position="1"/>
        <end position="27"/>
    </location>
</feature>